<organism evidence="11 12">
    <name type="scientific">candidate division KSB3 bacterium</name>
    <dbReference type="NCBI Taxonomy" id="2044937"/>
    <lineage>
        <taxon>Bacteria</taxon>
        <taxon>candidate division KSB3</taxon>
    </lineage>
</organism>
<keyword evidence="5 10" id="KW-0812">Transmembrane</keyword>
<evidence type="ECO:0000256" key="1">
    <source>
        <dbReference type="ARBA" id="ARBA00004162"/>
    </source>
</evidence>
<evidence type="ECO:0000256" key="6">
    <source>
        <dbReference type="ARBA" id="ARBA00022927"/>
    </source>
</evidence>
<evidence type="ECO:0000256" key="2">
    <source>
        <dbReference type="ARBA" id="ARBA00006742"/>
    </source>
</evidence>
<comment type="caution">
    <text evidence="11">The sequence shown here is derived from an EMBL/GenBank/DDBJ whole genome shotgun (WGS) entry which is preliminary data.</text>
</comment>
<proteinExistence type="inferred from homology"/>
<accession>A0A2G6KKK7</accession>
<dbReference type="EMBL" id="PDSK01000046">
    <property type="protein sequence ID" value="PIE35359.1"/>
    <property type="molecule type" value="Genomic_DNA"/>
</dbReference>
<evidence type="ECO:0000256" key="7">
    <source>
        <dbReference type="ARBA" id="ARBA00022989"/>
    </source>
</evidence>
<evidence type="ECO:0000256" key="8">
    <source>
        <dbReference type="ARBA" id="ARBA00023010"/>
    </source>
</evidence>
<evidence type="ECO:0000313" key="11">
    <source>
        <dbReference type="EMBL" id="PIE35359.1"/>
    </source>
</evidence>
<comment type="subcellular location">
    <subcellularLocation>
        <location evidence="1">Cell membrane</location>
        <topology evidence="1">Single-pass membrane protein</topology>
    </subcellularLocation>
</comment>
<evidence type="ECO:0000256" key="3">
    <source>
        <dbReference type="ARBA" id="ARBA00022448"/>
    </source>
</evidence>
<dbReference type="NCBIfam" id="TIGR00739">
    <property type="entry name" value="yajC"/>
    <property type="match status" value="1"/>
</dbReference>
<evidence type="ECO:0000256" key="9">
    <source>
        <dbReference type="ARBA" id="ARBA00023136"/>
    </source>
</evidence>
<evidence type="ECO:0000256" key="5">
    <source>
        <dbReference type="ARBA" id="ARBA00022692"/>
    </source>
</evidence>
<evidence type="ECO:0000256" key="4">
    <source>
        <dbReference type="ARBA" id="ARBA00022475"/>
    </source>
</evidence>
<evidence type="ECO:0000256" key="10">
    <source>
        <dbReference type="SAM" id="Phobius"/>
    </source>
</evidence>
<comment type="similarity">
    <text evidence="2">Belongs to the YajC family.</text>
</comment>
<protein>
    <submittedName>
        <fullName evidence="11">Preprotein translocase subunit YajC</fullName>
    </submittedName>
</protein>
<dbReference type="GO" id="GO:0015031">
    <property type="term" value="P:protein transport"/>
    <property type="evidence" value="ECO:0007669"/>
    <property type="project" value="UniProtKB-KW"/>
</dbReference>
<dbReference type="PRINTS" id="PR01853">
    <property type="entry name" value="YAJCTRNLCASE"/>
</dbReference>
<name>A0A2G6KKK7_9BACT</name>
<gene>
    <name evidence="11" type="primary">yajC</name>
    <name evidence="11" type="ORF">CSA56_04580</name>
</gene>
<dbReference type="Pfam" id="PF02699">
    <property type="entry name" value="YajC"/>
    <property type="match status" value="1"/>
</dbReference>
<keyword evidence="8" id="KW-0811">Translocation</keyword>
<dbReference type="AlphaFoldDB" id="A0A2G6KKK7"/>
<feature type="transmembrane region" description="Helical" evidence="10">
    <location>
        <begin position="6"/>
        <end position="25"/>
    </location>
</feature>
<keyword evidence="3" id="KW-0813">Transport</keyword>
<dbReference type="PANTHER" id="PTHR33909">
    <property type="entry name" value="SEC TRANSLOCON ACCESSORY COMPLEX SUBUNIT YAJC"/>
    <property type="match status" value="1"/>
</dbReference>
<keyword evidence="4" id="KW-1003">Cell membrane</keyword>
<dbReference type="SMART" id="SM01323">
    <property type="entry name" value="YajC"/>
    <property type="match status" value="1"/>
</dbReference>
<reference evidence="11 12" key="1">
    <citation type="submission" date="2017-10" db="EMBL/GenBank/DDBJ databases">
        <title>Novel microbial diversity and functional potential in the marine mammal oral microbiome.</title>
        <authorList>
            <person name="Dudek N.K."/>
            <person name="Sun C.L."/>
            <person name="Burstein D."/>
            <person name="Kantor R.S."/>
            <person name="Aliaga Goltsman D.S."/>
            <person name="Bik E.M."/>
            <person name="Thomas B.C."/>
            <person name="Banfield J.F."/>
            <person name="Relman D.A."/>
        </authorList>
    </citation>
    <scope>NUCLEOTIDE SEQUENCE [LARGE SCALE GENOMIC DNA]</scope>
    <source>
        <strain evidence="11">DOLJORAL78_47_16</strain>
    </source>
</reference>
<dbReference type="PANTHER" id="PTHR33909:SF1">
    <property type="entry name" value="SEC TRANSLOCON ACCESSORY COMPLEX SUBUNIT YAJC"/>
    <property type="match status" value="1"/>
</dbReference>
<keyword evidence="9 10" id="KW-0472">Membrane</keyword>
<keyword evidence="6" id="KW-0653">Protein transport</keyword>
<keyword evidence="7 10" id="KW-1133">Transmembrane helix</keyword>
<dbReference type="Proteomes" id="UP000230821">
    <property type="component" value="Unassembled WGS sequence"/>
</dbReference>
<sequence length="95" mass="10625">MPPGGALVQFAPLIIIFVIFYFLLIRPQKKKQDTHREMLQNLKRGDKVLTTGGIYGTIESLSDTSLQLKIANQVKIKISRSAIAGLQQGEKNEEE</sequence>
<evidence type="ECO:0000313" key="12">
    <source>
        <dbReference type="Proteomes" id="UP000230821"/>
    </source>
</evidence>
<dbReference type="InterPro" id="IPR003849">
    <property type="entry name" value="Preprotein_translocase_YajC"/>
</dbReference>
<dbReference type="GO" id="GO:0005886">
    <property type="term" value="C:plasma membrane"/>
    <property type="evidence" value="ECO:0007669"/>
    <property type="project" value="UniProtKB-SubCell"/>
</dbReference>